<dbReference type="Proteomes" id="UP000215256">
    <property type="component" value="Chromosome 2"/>
</dbReference>
<evidence type="ECO:0000313" key="1">
    <source>
        <dbReference type="EMBL" id="ASV83719.1"/>
    </source>
</evidence>
<accession>A0A248UBK1</accession>
<dbReference type="EMBL" id="CP022603">
    <property type="protein sequence ID" value="ASV83719.1"/>
    <property type="molecule type" value="Genomic_DNA"/>
</dbReference>
<dbReference type="GO" id="GO:0003697">
    <property type="term" value="F:single-stranded DNA binding"/>
    <property type="evidence" value="ECO:0007669"/>
    <property type="project" value="InterPro"/>
</dbReference>
<dbReference type="KEGG" id="och:CES85_4502"/>
<organism evidence="1 2">
    <name type="scientific">Ochrobactrum quorumnocens</name>
    <dbReference type="NCBI Taxonomy" id="271865"/>
    <lineage>
        <taxon>Bacteria</taxon>
        <taxon>Pseudomonadati</taxon>
        <taxon>Pseudomonadota</taxon>
        <taxon>Alphaproteobacteria</taxon>
        <taxon>Hyphomicrobiales</taxon>
        <taxon>Brucellaceae</taxon>
        <taxon>Brucella/Ochrobactrum group</taxon>
        <taxon>Ochrobactrum</taxon>
    </lineage>
</organism>
<dbReference type="AlphaFoldDB" id="A0A248UBK1"/>
<dbReference type="InterPro" id="IPR036590">
    <property type="entry name" value="SRAP-like"/>
</dbReference>
<evidence type="ECO:0008006" key="3">
    <source>
        <dbReference type="Google" id="ProtNLM"/>
    </source>
</evidence>
<dbReference type="SUPFAM" id="SSF143081">
    <property type="entry name" value="BB1717-like"/>
    <property type="match status" value="1"/>
</dbReference>
<gene>
    <name evidence="1" type="ORF">CES85_4502</name>
</gene>
<dbReference type="Pfam" id="PF02586">
    <property type="entry name" value="SRAP"/>
    <property type="match status" value="1"/>
</dbReference>
<protein>
    <recommendedName>
        <fullName evidence="3">Abasic site processing protein</fullName>
    </recommendedName>
</protein>
<reference evidence="1 2" key="1">
    <citation type="submission" date="2017-07" db="EMBL/GenBank/DDBJ databases">
        <title>Phylogenetic study on the rhizospheric bacterium Ochrobactrum sp. A44.</title>
        <authorList>
            <person name="Krzyzanowska D.M."/>
            <person name="Ossowicki A."/>
            <person name="Rajewska M."/>
            <person name="Maciag T."/>
            <person name="Kaczynski Z."/>
            <person name="Czerwicka M."/>
            <person name="Jafra S."/>
        </authorList>
    </citation>
    <scope>NUCLEOTIDE SEQUENCE [LARGE SCALE GENOMIC DNA]</scope>
    <source>
        <strain evidence="1 2">A44</strain>
    </source>
</reference>
<name>A0A248UBK1_9HYPH</name>
<dbReference type="GO" id="GO:0106300">
    <property type="term" value="P:protein-DNA covalent cross-linking repair"/>
    <property type="evidence" value="ECO:0007669"/>
    <property type="project" value="InterPro"/>
</dbReference>
<dbReference type="Gene3D" id="3.90.1680.20">
    <property type="match status" value="1"/>
</dbReference>
<dbReference type="InterPro" id="IPR003738">
    <property type="entry name" value="SRAP"/>
</dbReference>
<sequence>MCNLYNITTYHEAMRRLFPKFGDVTNRVDPQLDVYPDYPAPVLRNVEADDPELTMLRWDMPMPREFLKTEVDKGVTNARNLKSSHWRRWQAVESRCVVPANSFSEYGQNLAPITKRKRIHWFVLNEEKPLFAFAGIWRS</sequence>
<evidence type="ECO:0000313" key="2">
    <source>
        <dbReference type="Proteomes" id="UP000215256"/>
    </source>
</evidence>
<proteinExistence type="predicted"/>